<feature type="transmembrane region" description="Helical" evidence="1">
    <location>
        <begin position="12"/>
        <end position="36"/>
    </location>
</feature>
<evidence type="ECO:0000313" key="2">
    <source>
        <dbReference type="EMBL" id="MBB6678968.1"/>
    </source>
</evidence>
<evidence type="ECO:0000313" key="3">
    <source>
        <dbReference type="Proteomes" id="UP000574133"/>
    </source>
</evidence>
<dbReference type="AlphaFoldDB" id="A0A841TI98"/>
<proteinExistence type="predicted"/>
<name>A0A841TI98_9BACL</name>
<keyword evidence="1" id="KW-0472">Membrane</keyword>
<evidence type="ECO:0000256" key="1">
    <source>
        <dbReference type="SAM" id="Phobius"/>
    </source>
</evidence>
<organism evidence="2 3">
    <name type="scientific">Cohnella lubricantis</name>
    <dbReference type="NCBI Taxonomy" id="2163172"/>
    <lineage>
        <taxon>Bacteria</taxon>
        <taxon>Bacillati</taxon>
        <taxon>Bacillota</taxon>
        <taxon>Bacilli</taxon>
        <taxon>Bacillales</taxon>
        <taxon>Paenibacillaceae</taxon>
        <taxon>Cohnella</taxon>
    </lineage>
</organism>
<gene>
    <name evidence="2" type="ORF">H4Q31_16890</name>
</gene>
<keyword evidence="1" id="KW-1133">Transmembrane helix</keyword>
<protein>
    <submittedName>
        <fullName evidence="2">Uncharacterized protein</fullName>
    </submittedName>
</protein>
<keyword evidence="1" id="KW-0812">Transmembrane</keyword>
<dbReference type="Proteomes" id="UP000574133">
    <property type="component" value="Unassembled WGS sequence"/>
</dbReference>
<dbReference type="RefSeq" id="WP_185180235.1">
    <property type="nucleotide sequence ID" value="NZ_CBCSEP010000002.1"/>
</dbReference>
<reference evidence="2 3" key="1">
    <citation type="submission" date="2020-08" db="EMBL/GenBank/DDBJ databases">
        <title>Cohnella phylogeny.</title>
        <authorList>
            <person name="Dunlap C."/>
        </authorList>
    </citation>
    <scope>NUCLEOTIDE SEQUENCE [LARGE SCALE GENOMIC DNA]</scope>
    <source>
        <strain evidence="2 3">DSM 103658</strain>
    </source>
</reference>
<sequence>MINRLGLQRRVLFVLIACYLAGVILAGLLFAGFYLWNNMNDRPSMTSISASEIGSSLHYKGKAVLPAWGIERAALYDDHFASPHVTVEFANGVAVEVSKSQFAVSGNDEFVVKKGGLTYHYILPERMTESEIAALKEEVTP</sequence>
<comment type="caution">
    <text evidence="2">The sequence shown here is derived from an EMBL/GenBank/DDBJ whole genome shotgun (WGS) entry which is preliminary data.</text>
</comment>
<keyword evidence="3" id="KW-1185">Reference proteome</keyword>
<accession>A0A841TI98</accession>
<dbReference type="EMBL" id="JACJVN010000065">
    <property type="protein sequence ID" value="MBB6678968.1"/>
    <property type="molecule type" value="Genomic_DNA"/>
</dbReference>